<dbReference type="InterPro" id="IPR013815">
    <property type="entry name" value="ATP_grasp_subdomain_1"/>
</dbReference>
<dbReference type="AlphaFoldDB" id="A0A852VG64"/>
<proteinExistence type="inferred from homology"/>
<dbReference type="Proteomes" id="UP000564385">
    <property type="component" value="Unassembled WGS sequence"/>
</dbReference>
<dbReference type="GO" id="GO:0046872">
    <property type="term" value="F:metal ion binding"/>
    <property type="evidence" value="ECO:0007669"/>
    <property type="project" value="InterPro"/>
</dbReference>
<evidence type="ECO:0000313" key="8">
    <source>
        <dbReference type="Proteomes" id="UP000564385"/>
    </source>
</evidence>
<dbReference type="Pfam" id="PF22660">
    <property type="entry name" value="RS_preATP-grasp-like"/>
    <property type="match status" value="1"/>
</dbReference>
<protein>
    <recommendedName>
        <fullName evidence="4 5">N5-carboxyaminoimidazole ribonucleotide synthase</fullName>
        <shortName evidence="4 5">N5-CAIR synthase</shortName>
        <ecNumber evidence="4 5">6.3.4.18</ecNumber>
    </recommendedName>
    <alternativeName>
        <fullName evidence="4 5">5-(carboxyamino)imidazole ribonucleotide synthetase</fullName>
    </alternativeName>
</protein>
<dbReference type="Gene3D" id="3.30.470.20">
    <property type="entry name" value="ATP-grasp fold, B domain"/>
    <property type="match status" value="1"/>
</dbReference>
<dbReference type="GO" id="GO:0006189">
    <property type="term" value="P:'de novo' IMP biosynthetic process"/>
    <property type="evidence" value="ECO:0007669"/>
    <property type="project" value="UniProtKB-UniRule"/>
</dbReference>
<dbReference type="GO" id="GO:0005524">
    <property type="term" value="F:ATP binding"/>
    <property type="evidence" value="ECO:0007669"/>
    <property type="project" value="UniProtKB-UniRule"/>
</dbReference>
<dbReference type="HAMAP" id="MF_01928">
    <property type="entry name" value="PurK"/>
    <property type="match status" value="1"/>
</dbReference>
<keyword evidence="2 4" id="KW-0658">Purine biosynthesis</keyword>
<comment type="pathway">
    <text evidence="4 5">Purine metabolism; IMP biosynthesis via de novo pathway; 5-amino-1-(5-phospho-D-ribosyl)imidazole-4-carboxylate from 5-amino-1-(5-phospho-D-ribosyl)imidazole (N5-CAIR route): step 1/2.</text>
</comment>
<evidence type="ECO:0000256" key="2">
    <source>
        <dbReference type="ARBA" id="ARBA00022755"/>
    </source>
</evidence>
<dbReference type="Pfam" id="PF17769">
    <property type="entry name" value="PurK_C"/>
    <property type="match status" value="1"/>
</dbReference>
<evidence type="ECO:0000259" key="6">
    <source>
        <dbReference type="PROSITE" id="PS50975"/>
    </source>
</evidence>
<dbReference type="Pfam" id="PF02222">
    <property type="entry name" value="ATP-grasp"/>
    <property type="match status" value="1"/>
</dbReference>
<keyword evidence="4 5" id="KW-0436">Ligase</keyword>
<comment type="subunit">
    <text evidence="4 5">Homodimer.</text>
</comment>
<dbReference type="Gene3D" id="3.30.1490.20">
    <property type="entry name" value="ATP-grasp fold, A domain"/>
    <property type="match status" value="1"/>
</dbReference>
<dbReference type="SUPFAM" id="SSF52440">
    <property type="entry name" value="PreATP-grasp domain"/>
    <property type="match status" value="1"/>
</dbReference>
<evidence type="ECO:0000256" key="1">
    <source>
        <dbReference type="ARBA" id="ARBA00022741"/>
    </source>
</evidence>
<comment type="catalytic activity">
    <reaction evidence="4 5">
        <text>5-amino-1-(5-phospho-beta-D-ribosyl)imidazole + hydrogencarbonate + ATP = 5-carboxyamino-1-(5-phospho-D-ribosyl)imidazole + ADP + phosphate + 2 H(+)</text>
        <dbReference type="Rhea" id="RHEA:19317"/>
        <dbReference type="ChEBI" id="CHEBI:15378"/>
        <dbReference type="ChEBI" id="CHEBI:17544"/>
        <dbReference type="ChEBI" id="CHEBI:30616"/>
        <dbReference type="ChEBI" id="CHEBI:43474"/>
        <dbReference type="ChEBI" id="CHEBI:58730"/>
        <dbReference type="ChEBI" id="CHEBI:137981"/>
        <dbReference type="ChEBI" id="CHEBI:456216"/>
        <dbReference type="EC" id="6.3.4.18"/>
    </reaction>
</comment>
<dbReference type="InterPro" id="IPR003135">
    <property type="entry name" value="ATP-grasp_carboxylate-amine"/>
</dbReference>
<dbReference type="InterPro" id="IPR011054">
    <property type="entry name" value="Rudment_hybrid_motif"/>
</dbReference>
<dbReference type="InterPro" id="IPR040686">
    <property type="entry name" value="PurK_C"/>
</dbReference>
<name>A0A852VG64_9BACT</name>
<reference evidence="7 8" key="1">
    <citation type="submission" date="2020-07" db="EMBL/GenBank/DDBJ databases">
        <title>Genomic Encyclopedia of Type Strains, Phase IV (KMG-V): Genome sequencing to study the core and pangenomes of soil and plant-associated prokaryotes.</title>
        <authorList>
            <person name="Whitman W."/>
        </authorList>
    </citation>
    <scope>NUCLEOTIDE SEQUENCE [LARGE SCALE GENOMIC DNA]</scope>
    <source>
        <strain evidence="7 8">M8UP22</strain>
    </source>
</reference>
<feature type="domain" description="ATP-grasp" evidence="6">
    <location>
        <begin position="117"/>
        <end position="309"/>
    </location>
</feature>
<dbReference type="GO" id="GO:0004638">
    <property type="term" value="F:phosphoribosylaminoimidazole carboxylase activity"/>
    <property type="evidence" value="ECO:0007669"/>
    <property type="project" value="InterPro"/>
</dbReference>
<dbReference type="GO" id="GO:0034028">
    <property type="term" value="F:5-(carboxyamino)imidazole ribonucleotide synthase activity"/>
    <property type="evidence" value="ECO:0007669"/>
    <property type="project" value="UniProtKB-UniRule"/>
</dbReference>
<dbReference type="NCBIfam" id="NF004679">
    <property type="entry name" value="PRK06019.1-5"/>
    <property type="match status" value="1"/>
</dbReference>
<dbReference type="Gene3D" id="3.40.50.20">
    <property type="match status" value="1"/>
</dbReference>
<feature type="binding site" evidence="4">
    <location>
        <begin position="194"/>
        <end position="197"/>
    </location>
    <ligand>
        <name>ATP</name>
        <dbReference type="ChEBI" id="CHEBI:30616"/>
    </ligand>
</feature>
<sequence>MNSGSSNAMPILSGATIGIFGGGQLGRMTAMAAREMGYRILVLDPDPACPARFVVDGCIEAGWDDSREAANLARGCEVVTLEIEQISPASMEAASSYAPVRPGGAMLAVIQDRIEQKDWLRRNGFPVGEYRAVRSLDELRDAVTALGGRCFCKSATGGYDGRGQGKVGFAAGASVEDEVRGAWEALGERAGVAEKAVDLAKEISVLVARAPNGEVKVYPAALNHHEEQILAWSVIPAPLSSEMEEKAREIAEAIADTFQLEGVLAVEMFCTTDGNLLVNELAPRPHNSYHASVRACVTGQFEQLVRAVCDLPLGDVGVVQPAAIANLLGDLWLKDGQAVEPRFDAALAVPGVRLHLYEKHKPRKGRKMGHLSAVGATADEAVELVLRAKELL</sequence>
<dbReference type="PANTHER" id="PTHR11609:SF5">
    <property type="entry name" value="PHOSPHORIBOSYLAMINOIMIDAZOLE CARBOXYLASE"/>
    <property type="match status" value="1"/>
</dbReference>
<comment type="caution">
    <text evidence="7">The sequence shown here is derived from an EMBL/GenBank/DDBJ whole genome shotgun (WGS) entry which is preliminary data.</text>
</comment>
<dbReference type="EMBL" id="JACCCU010000003">
    <property type="protein sequence ID" value="NYF91838.1"/>
    <property type="molecule type" value="Genomic_DNA"/>
</dbReference>
<feature type="binding site" evidence="4">
    <location>
        <position position="113"/>
    </location>
    <ligand>
        <name>ATP</name>
        <dbReference type="ChEBI" id="CHEBI:30616"/>
    </ligand>
</feature>
<dbReference type="NCBIfam" id="TIGR01161">
    <property type="entry name" value="purK"/>
    <property type="match status" value="1"/>
</dbReference>
<dbReference type="GO" id="GO:0005829">
    <property type="term" value="C:cytosol"/>
    <property type="evidence" value="ECO:0007669"/>
    <property type="project" value="TreeGrafter"/>
</dbReference>
<feature type="binding site" evidence="4">
    <location>
        <position position="225"/>
    </location>
    <ligand>
        <name>ATP</name>
        <dbReference type="ChEBI" id="CHEBI:30616"/>
    </ligand>
</feature>
<feature type="binding site" evidence="4">
    <location>
        <position position="153"/>
    </location>
    <ligand>
        <name>ATP</name>
        <dbReference type="ChEBI" id="CHEBI:30616"/>
    </ligand>
</feature>
<comment type="similarity">
    <text evidence="4 5">Belongs to the PurK/PurT family.</text>
</comment>
<feature type="binding site" evidence="4">
    <location>
        <position position="202"/>
    </location>
    <ligand>
        <name>ATP</name>
        <dbReference type="ChEBI" id="CHEBI:30616"/>
    </ligand>
</feature>
<feature type="binding site" evidence="4">
    <location>
        <begin position="279"/>
        <end position="280"/>
    </location>
    <ligand>
        <name>ATP</name>
        <dbReference type="ChEBI" id="CHEBI:30616"/>
    </ligand>
</feature>
<dbReference type="PANTHER" id="PTHR11609">
    <property type="entry name" value="PURINE BIOSYNTHESIS PROTEIN 6/7, PUR6/7"/>
    <property type="match status" value="1"/>
</dbReference>
<dbReference type="EC" id="6.3.4.18" evidence="4 5"/>
<dbReference type="SUPFAM" id="SSF56059">
    <property type="entry name" value="Glutathione synthetase ATP-binding domain-like"/>
    <property type="match status" value="1"/>
</dbReference>
<gene>
    <name evidence="4 5" type="primary">purK</name>
    <name evidence="7" type="ORF">HDF08_003957</name>
</gene>
<evidence type="ECO:0000256" key="5">
    <source>
        <dbReference type="RuleBase" id="RU361200"/>
    </source>
</evidence>
<keyword evidence="3 4" id="KW-0067">ATP-binding</keyword>
<evidence type="ECO:0000313" key="7">
    <source>
        <dbReference type="EMBL" id="NYF91838.1"/>
    </source>
</evidence>
<evidence type="ECO:0000256" key="3">
    <source>
        <dbReference type="ARBA" id="ARBA00022840"/>
    </source>
</evidence>
<organism evidence="7 8">
    <name type="scientific">Tunturiibacter lichenicola</name>
    <dbReference type="NCBI Taxonomy" id="2051959"/>
    <lineage>
        <taxon>Bacteria</taxon>
        <taxon>Pseudomonadati</taxon>
        <taxon>Acidobacteriota</taxon>
        <taxon>Terriglobia</taxon>
        <taxon>Terriglobales</taxon>
        <taxon>Acidobacteriaceae</taxon>
        <taxon>Tunturiibacter</taxon>
    </lineage>
</organism>
<dbReference type="SUPFAM" id="SSF51246">
    <property type="entry name" value="Rudiment single hybrid motif"/>
    <property type="match status" value="1"/>
</dbReference>
<dbReference type="PROSITE" id="PS50975">
    <property type="entry name" value="ATP_GRASP"/>
    <property type="match status" value="1"/>
</dbReference>
<dbReference type="InterPro" id="IPR011761">
    <property type="entry name" value="ATP-grasp"/>
</dbReference>
<comment type="function">
    <text evidence="4">Catalyzes the ATP-dependent conversion of 5-aminoimidazole ribonucleotide (AIR) and HCO(3)(-) to N5-carboxyaminoimidazole ribonucleotide (N5-CAIR).</text>
</comment>
<keyword evidence="1 4" id="KW-0547">Nucleotide-binding</keyword>
<accession>A0A852VG64</accession>
<dbReference type="UniPathway" id="UPA00074">
    <property type="reaction ID" value="UER00942"/>
</dbReference>
<comment type="function">
    <text evidence="5">Catalyzes the ATP-dependent conversion of 5-aminoimidazole ribonucleotide (AIR) and HCO(3)- to N5-carboxyaminoimidazole ribonucleotide (N5-CAIR).</text>
</comment>
<dbReference type="InterPro" id="IPR016185">
    <property type="entry name" value="PreATP-grasp_dom_sf"/>
</dbReference>
<dbReference type="InterPro" id="IPR005875">
    <property type="entry name" value="PurK"/>
</dbReference>
<dbReference type="InterPro" id="IPR054350">
    <property type="entry name" value="PurT/PurK_preATP-grasp"/>
</dbReference>
<evidence type="ECO:0000256" key="4">
    <source>
        <dbReference type="HAMAP-Rule" id="MF_01928"/>
    </source>
</evidence>
<feature type="binding site" evidence="4">
    <location>
        <begin position="158"/>
        <end position="164"/>
    </location>
    <ligand>
        <name>ATP</name>
        <dbReference type="ChEBI" id="CHEBI:30616"/>
    </ligand>
</feature>